<evidence type="ECO:0000313" key="3">
    <source>
        <dbReference type="Proteomes" id="UP000306102"/>
    </source>
</evidence>
<dbReference type="STRING" id="542762.A0A4S4D3L1"/>
<dbReference type="InterPro" id="IPR023213">
    <property type="entry name" value="CAT-like_dom_sf"/>
</dbReference>
<keyword evidence="3" id="KW-1185">Reference proteome</keyword>
<dbReference type="Pfam" id="PF02458">
    <property type="entry name" value="Transferase"/>
    <property type="match status" value="1"/>
</dbReference>
<gene>
    <name evidence="2" type="ORF">TEA_027554</name>
</gene>
<comment type="caution">
    <text evidence="2">The sequence shown here is derived from an EMBL/GenBank/DDBJ whole genome shotgun (WGS) entry which is preliminary data.</text>
</comment>
<protein>
    <submittedName>
        <fullName evidence="2">Uncharacterized protein</fullName>
    </submittedName>
</protein>
<dbReference type="InterPro" id="IPR050317">
    <property type="entry name" value="Plant_Fungal_Acyltransferase"/>
</dbReference>
<accession>A0A4S4D3L1</accession>
<reference evidence="2 3" key="1">
    <citation type="journal article" date="2018" name="Proc. Natl. Acad. Sci. U.S.A.">
        <title>Draft genome sequence of Camellia sinensis var. sinensis provides insights into the evolution of the tea genome and tea quality.</title>
        <authorList>
            <person name="Wei C."/>
            <person name="Yang H."/>
            <person name="Wang S."/>
            <person name="Zhao J."/>
            <person name="Liu C."/>
            <person name="Gao L."/>
            <person name="Xia E."/>
            <person name="Lu Y."/>
            <person name="Tai Y."/>
            <person name="She G."/>
            <person name="Sun J."/>
            <person name="Cao H."/>
            <person name="Tong W."/>
            <person name="Gao Q."/>
            <person name="Li Y."/>
            <person name="Deng W."/>
            <person name="Jiang X."/>
            <person name="Wang W."/>
            <person name="Chen Q."/>
            <person name="Zhang S."/>
            <person name="Li H."/>
            <person name="Wu J."/>
            <person name="Wang P."/>
            <person name="Li P."/>
            <person name="Shi C."/>
            <person name="Zheng F."/>
            <person name="Jian J."/>
            <person name="Huang B."/>
            <person name="Shan D."/>
            <person name="Shi M."/>
            <person name="Fang C."/>
            <person name="Yue Y."/>
            <person name="Li F."/>
            <person name="Li D."/>
            <person name="Wei S."/>
            <person name="Han B."/>
            <person name="Jiang C."/>
            <person name="Yin Y."/>
            <person name="Xia T."/>
            <person name="Zhang Z."/>
            <person name="Bennetzen J.L."/>
            <person name="Zhao S."/>
            <person name="Wan X."/>
        </authorList>
    </citation>
    <scope>NUCLEOTIDE SEQUENCE [LARGE SCALE GENOMIC DNA]</scope>
    <source>
        <strain evidence="3">cv. Shuchazao</strain>
        <tissue evidence="2">Leaf</tissue>
    </source>
</reference>
<proteinExistence type="inferred from homology"/>
<dbReference type="Proteomes" id="UP000306102">
    <property type="component" value="Unassembled WGS sequence"/>
</dbReference>
<comment type="similarity">
    <text evidence="1">Belongs to the plant acyltransferase family.</text>
</comment>
<dbReference type="Gene3D" id="3.30.559.10">
    <property type="entry name" value="Chloramphenicol acetyltransferase-like domain"/>
    <property type="match status" value="1"/>
</dbReference>
<dbReference type="PANTHER" id="PTHR31642:SF324">
    <property type="entry name" value="SPERMIDINE HYDROXYCINNAMOYL TRANSFERASE"/>
    <property type="match status" value="1"/>
</dbReference>
<name>A0A4S4D3L1_CAMSN</name>
<evidence type="ECO:0000256" key="1">
    <source>
        <dbReference type="ARBA" id="ARBA00009861"/>
    </source>
</evidence>
<dbReference type="AlphaFoldDB" id="A0A4S4D3L1"/>
<evidence type="ECO:0000313" key="2">
    <source>
        <dbReference type="EMBL" id="THF96778.1"/>
    </source>
</evidence>
<dbReference type="EMBL" id="SDRB02012736">
    <property type="protein sequence ID" value="THF96778.1"/>
    <property type="molecule type" value="Genomic_DNA"/>
</dbReference>
<dbReference type="GO" id="GO:0016747">
    <property type="term" value="F:acyltransferase activity, transferring groups other than amino-acyl groups"/>
    <property type="evidence" value="ECO:0007669"/>
    <property type="project" value="TreeGrafter"/>
</dbReference>
<sequence length="195" mass="22336">MVTLKASYMVKPAKETPTRLMYLSEFDQFDTITHSPTVYFYQQSGELILNAIIHTLKDSLSKALIMFYPLAGRLQWIARGRLQHDHLMKCGGKWGKWPILLYWKDSSLADSNRMNWVVPVPIQNDKRTGQHLEIGCVETAIMTFGFFPQPVAPVWEGSSLETSHLWGIKLSRNLHSGSTYRIGEFRFSKDSLLLA</sequence>
<dbReference type="PANTHER" id="PTHR31642">
    <property type="entry name" value="TRICHOTHECENE 3-O-ACETYLTRANSFERASE"/>
    <property type="match status" value="1"/>
</dbReference>
<organism evidence="2 3">
    <name type="scientific">Camellia sinensis var. sinensis</name>
    <name type="common">China tea</name>
    <dbReference type="NCBI Taxonomy" id="542762"/>
    <lineage>
        <taxon>Eukaryota</taxon>
        <taxon>Viridiplantae</taxon>
        <taxon>Streptophyta</taxon>
        <taxon>Embryophyta</taxon>
        <taxon>Tracheophyta</taxon>
        <taxon>Spermatophyta</taxon>
        <taxon>Magnoliopsida</taxon>
        <taxon>eudicotyledons</taxon>
        <taxon>Gunneridae</taxon>
        <taxon>Pentapetalae</taxon>
        <taxon>asterids</taxon>
        <taxon>Ericales</taxon>
        <taxon>Theaceae</taxon>
        <taxon>Camellia</taxon>
    </lineage>
</organism>